<evidence type="ECO:0000256" key="3">
    <source>
        <dbReference type="ARBA" id="ARBA00022519"/>
    </source>
</evidence>
<evidence type="ECO:0000256" key="2">
    <source>
        <dbReference type="ARBA" id="ARBA00022475"/>
    </source>
</evidence>
<keyword evidence="13" id="KW-0413">Isomerase</keyword>
<keyword evidence="5 11" id="KW-1133">Transmembrane helix</keyword>
<dbReference type="Gene3D" id="3.10.50.40">
    <property type="match status" value="1"/>
</dbReference>
<evidence type="ECO:0000256" key="5">
    <source>
        <dbReference type="ARBA" id="ARBA00022989"/>
    </source>
</evidence>
<dbReference type="GO" id="GO:0005886">
    <property type="term" value="C:plasma membrane"/>
    <property type="evidence" value="ECO:0007669"/>
    <property type="project" value="UniProtKB-SubCell"/>
</dbReference>
<proteinExistence type="inferred from homology"/>
<dbReference type="InterPro" id="IPR046357">
    <property type="entry name" value="PPIase_dom_sf"/>
</dbReference>
<dbReference type="RefSeq" id="WP_183730837.1">
    <property type="nucleotide sequence ID" value="NZ_JACHID010000005.1"/>
</dbReference>
<feature type="domain" description="PpiC" evidence="12">
    <location>
        <begin position="206"/>
        <end position="341"/>
    </location>
</feature>
<evidence type="ECO:0000256" key="6">
    <source>
        <dbReference type="ARBA" id="ARBA00023136"/>
    </source>
</evidence>
<protein>
    <recommendedName>
        <fullName evidence="9">Periplasmic chaperone PpiD</fullName>
    </recommendedName>
    <alternativeName>
        <fullName evidence="10">Periplasmic folding chaperone</fullName>
    </alternativeName>
</protein>
<dbReference type="EMBL" id="JACHID010000005">
    <property type="protein sequence ID" value="MBB5021687.1"/>
    <property type="molecule type" value="Genomic_DNA"/>
</dbReference>
<evidence type="ECO:0000256" key="10">
    <source>
        <dbReference type="ARBA" id="ARBA00042775"/>
    </source>
</evidence>
<evidence type="ECO:0000313" key="14">
    <source>
        <dbReference type="Proteomes" id="UP000528322"/>
    </source>
</evidence>
<dbReference type="GO" id="GO:0003755">
    <property type="term" value="F:peptidyl-prolyl cis-trans isomerase activity"/>
    <property type="evidence" value="ECO:0007669"/>
    <property type="project" value="InterPro"/>
</dbReference>
<dbReference type="SUPFAM" id="SSF109998">
    <property type="entry name" value="Triger factor/SurA peptide-binding domain-like"/>
    <property type="match status" value="1"/>
</dbReference>
<accession>A0A7W7Y4J9</accession>
<evidence type="ECO:0000256" key="1">
    <source>
        <dbReference type="ARBA" id="ARBA00004382"/>
    </source>
</evidence>
<dbReference type="Gene3D" id="1.10.4030.10">
    <property type="entry name" value="Porin chaperone SurA, peptide-binding domain"/>
    <property type="match status" value="2"/>
</dbReference>
<keyword evidence="4 11" id="KW-0812">Transmembrane</keyword>
<keyword evidence="14" id="KW-1185">Reference proteome</keyword>
<dbReference type="PANTHER" id="PTHR47529">
    <property type="entry name" value="PEPTIDYL-PROLYL CIS-TRANS ISOMERASE D"/>
    <property type="match status" value="1"/>
</dbReference>
<evidence type="ECO:0000256" key="11">
    <source>
        <dbReference type="SAM" id="Phobius"/>
    </source>
</evidence>
<dbReference type="PANTHER" id="PTHR47529:SF1">
    <property type="entry name" value="PERIPLASMIC CHAPERONE PPID"/>
    <property type="match status" value="1"/>
</dbReference>
<name>A0A7W7Y4J9_9BACT</name>
<dbReference type="InterPro" id="IPR052029">
    <property type="entry name" value="PpiD_chaperone"/>
</dbReference>
<evidence type="ECO:0000313" key="13">
    <source>
        <dbReference type="EMBL" id="MBB5021687.1"/>
    </source>
</evidence>
<evidence type="ECO:0000259" key="12">
    <source>
        <dbReference type="Pfam" id="PF13145"/>
    </source>
</evidence>
<comment type="subcellular location">
    <subcellularLocation>
        <location evidence="1">Cell inner membrane</location>
        <topology evidence="1">Single-pass type II membrane protein</topology>
        <orientation evidence="1">Periplasmic side</orientation>
    </subcellularLocation>
</comment>
<keyword evidence="6 11" id="KW-0472">Membrane</keyword>
<evidence type="ECO:0000256" key="9">
    <source>
        <dbReference type="ARBA" id="ARBA00040743"/>
    </source>
</evidence>
<comment type="caution">
    <text evidence="13">The sequence shown here is derived from an EMBL/GenBank/DDBJ whole genome shotgun (WGS) entry which is preliminary data.</text>
</comment>
<keyword evidence="2" id="KW-1003">Cell membrane</keyword>
<dbReference type="InterPro" id="IPR027304">
    <property type="entry name" value="Trigger_fact/SurA_dom_sf"/>
</dbReference>
<comment type="similarity">
    <text evidence="8">Belongs to the PpiD chaperone family.</text>
</comment>
<evidence type="ECO:0000256" key="7">
    <source>
        <dbReference type="ARBA" id="ARBA00023186"/>
    </source>
</evidence>
<evidence type="ECO:0000256" key="4">
    <source>
        <dbReference type="ARBA" id="ARBA00022692"/>
    </source>
</evidence>
<sequence length="480" mass="55062">MISVFRNATAPVKILLWFVIATFIGSIFVVWGIQSGDKRTSSYVVRVNDIEIGHNEFNRTYNQVYQNVSALFGDQAGPELNEQVREIVIDNLISKALLLEEAKRRGMRVSDQELFNSIAAIDAFRQDGSFDRNLYRSVLEANQLSPAIFEDMQKESLLVEKVQNQLISEVNITEDDLMEEYQWQHGKVAFDYIMLFPELFTSKIDPDDDELRAFYEDNSRQYMTPKSIQISYVKIPYNPQQTNDEEEVRQILQELRTMVRQGGVDFADASAEMDLPHVTSYIFDQDSVPEELINETRLVREAFIMPEGGLTNVIRGQDAMYLVKKEKDVEPMVVPFIEIRDQVLADYIQHQSYELSQQAANDLQGKDILEISVKTGAQIDGTDLIPYADRDQGPGFNQDLMLLAFHTEVGETAGPAEIISIPLFLKVTNKEYADESTFDEYRPELEAEVRQRRGNELLSEWLMESRQNARINVNKSLFAN</sequence>
<dbReference type="Pfam" id="PF13145">
    <property type="entry name" value="Rotamase_2"/>
    <property type="match status" value="1"/>
</dbReference>
<keyword evidence="3" id="KW-0997">Cell inner membrane</keyword>
<gene>
    <name evidence="13" type="ORF">HNR37_001000</name>
</gene>
<dbReference type="AlphaFoldDB" id="A0A7W7Y4J9"/>
<dbReference type="Pfam" id="PF13624">
    <property type="entry name" value="SurA_N_3"/>
    <property type="match status" value="1"/>
</dbReference>
<feature type="transmembrane region" description="Helical" evidence="11">
    <location>
        <begin position="12"/>
        <end position="33"/>
    </location>
</feature>
<keyword evidence="7" id="KW-0143">Chaperone</keyword>
<dbReference type="Proteomes" id="UP000528322">
    <property type="component" value="Unassembled WGS sequence"/>
</dbReference>
<organism evidence="13 14">
    <name type="scientific">Desulfurispira natronophila</name>
    <dbReference type="NCBI Taxonomy" id="682562"/>
    <lineage>
        <taxon>Bacteria</taxon>
        <taxon>Pseudomonadati</taxon>
        <taxon>Chrysiogenota</taxon>
        <taxon>Chrysiogenia</taxon>
        <taxon>Chrysiogenales</taxon>
        <taxon>Chrysiogenaceae</taxon>
        <taxon>Desulfurispira</taxon>
    </lineage>
</organism>
<dbReference type="InterPro" id="IPR000297">
    <property type="entry name" value="PPIase_PpiC"/>
</dbReference>
<evidence type="ECO:0000256" key="8">
    <source>
        <dbReference type="ARBA" id="ARBA00038408"/>
    </source>
</evidence>
<reference evidence="13 14" key="1">
    <citation type="submission" date="2020-08" db="EMBL/GenBank/DDBJ databases">
        <title>Genomic Encyclopedia of Type Strains, Phase IV (KMG-IV): sequencing the most valuable type-strain genomes for metagenomic binning, comparative biology and taxonomic classification.</title>
        <authorList>
            <person name="Goeker M."/>
        </authorList>
    </citation>
    <scope>NUCLEOTIDE SEQUENCE [LARGE SCALE GENOMIC DNA]</scope>
    <source>
        <strain evidence="13 14">DSM 22071</strain>
    </source>
</reference>